<feature type="coiled-coil region" evidence="1">
    <location>
        <begin position="649"/>
        <end position="730"/>
    </location>
</feature>
<protein>
    <submittedName>
        <fullName evidence="3">Coiled-coil domain-containing protein 40</fullName>
    </submittedName>
</protein>
<dbReference type="Pfam" id="PF08647">
    <property type="entry name" value="BRE1"/>
    <property type="match status" value="1"/>
</dbReference>
<dbReference type="EMBL" id="CASHTH010004397">
    <property type="protein sequence ID" value="CAI8056768.1"/>
    <property type="molecule type" value="Genomic_DNA"/>
</dbReference>
<keyword evidence="4" id="KW-1185">Reference proteome</keyword>
<dbReference type="PANTHER" id="PTHR16275">
    <property type="entry name" value="COILED-COIL DOMAIN-CONTAINING PROTEIN 40"/>
    <property type="match status" value="1"/>
</dbReference>
<keyword evidence="1" id="KW-0175">Coiled coil</keyword>
<feature type="coiled-coil region" evidence="1">
    <location>
        <begin position="72"/>
        <end position="106"/>
    </location>
</feature>
<reference evidence="3" key="1">
    <citation type="submission" date="2023-03" db="EMBL/GenBank/DDBJ databases">
        <authorList>
            <person name="Steffen K."/>
            <person name="Cardenas P."/>
        </authorList>
    </citation>
    <scope>NUCLEOTIDE SEQUENCE</scope>
</reference>
<evidence type="ECO:0000313" key="3">
    <source>
        <dbReference type="EMBL" id="CAI8056768.1"/>
    </source>
</evidence>
<feature type="compositionally biased region" description="Acidic residues" evidence="2">
    <location>
        <begin position="16"/>
        <end position="33"/>
    </location>
</feature>
<feature type="coiled-coil region" evidence="1">
    <location>
        <begin position="772"/>
        <end position="827"/>
    </location>
</feature>
<feature type="region of interest" description="Disordered" evidence="2">
    <location>
        <begin position="1"/>
        <end position="51"/>
    </location>
</feature>
<accession>A0AA35XFD0</accession>
<dbReference type="PANTHER" id="PTHR16275:SF8">
    <property type="entry name" value="COILED-COIL DOMAIN-CONTAINING PROTEIN 40"/>
    <property type="match status" value="1"/>
</dbReference>
<dbReference type="AlphaFoldDB" id="A0AA35XFD0"/>
<evidence type="ECO:0000256" key="2">
    <source>
        <dbReference type="SAM" id="MobiDB-lite"/>
    </source>
</evidence>
<feature type="coiled-coil region" evidence="1">
    <location>
        <begin position="429"/>
        <end position="519"/>
    </location>
</feature>
<evidence type="ECO:0000256" key="1">
    <source>
        <dbReference type="SAM" id="Coils"/>
    </source>
</evidence>
<dbReference type="Proteomes" id="UP001174909">
    <property type="component" value="Unassembled WGS sequence"/>
</dbReference>
<dbReference type="InterPro" id="IPR037386">
    <property type="entry name" value="CCDC40"/>
</dbReference>
<organism evidence="3 4">
    <name type="scientific">Geodia barretti</name>
    <name type="common">Barrett's horny sponge</name>
    <dbReference type="NCBI Taxonomy" id="519541"/>
    <lineage>
        <taxon>Eukaryota</taxon>
        <taxon>Metazoa</taxon>
        <taxon>Porifera</taxon>
        <taxon>Demospongiae</taxon>
        <taxon>Heteroscleromorpha</taxon>
        <taxon>Tetractinellida</taxon>
        <taxon>Astrophorina</taxon>
        <taxon>Geodiidae</taxon>
        <taxon>Geodia</taxon>
    </lineage>
</organism>
<evidence type="ECO:0000313" key="4">
    <source>
        <dbReference type="Proteomes" id="UP001174909"/>
    </source>
</evidence>
<dbReference type="GO" id="GO:0005737">
    <property type="term" value="C:cytoplasm"/>
    <property type="evidence" value="ECO:0007669"/>
    <property type="project" value="TreeGrafter"/>
</dbReference>
<comment type="caution">
    <text evidence="3">The sequence shown here is derived from an EMBL/GenBank/DDBJ whole genome shotgun (WGS) entry which is preliminary data.</text>
</comment>
<name>A0AA35XFD0_GEOBA</name>
<dbReference type="GO" id="GO:0035082">
    <property type="term" value="P:axoneme assembly"/>
    <property type="evidence" value="ECO:0007669"/>
    <property type="project" value="InterPro"/>
</dbReference>
<proteinExistence type="predicted"/>
<gene>
    <name evidence="3" type="ORF">GBAR_LOCUS30919</name>
</gene>
<feature type="coiled-coil region" evidence="1">
    <location>
        <begin position="219"/>
        <end position="386"/>
    </location>
</feature>
<sequence>MAEPSDDVADSTGALEAEDTMPEAAVMEEEEEDSRGGVGEGQMGSADEDGEEDLLVLDPSHPLMQRVQAALKDQLTRQKEKLEIDLRKQQETVKSVQEERERLGVQLYGVQQQLARQQVLLEREQDDVNSSRGLREQKEGILNHLKDLYRQMLDTLKTERQQTVELRQEVEEVTGRLRFLTEAHQTVQGDIALTRRATEKTTSDVAKAEEDKLNQDLYLDRLTSQIASLDEQIALYDAQHSAQCHETKAVKENLTEASLELEALLLEKKKLLQQWNSTLIGMRRRDEAYAAILAAVSVQKQQIRSLETEIENYRKSTTQEQERNEQLTLMLNKLRADIGHVERQLALSHGRHEELKTEYTTFTRTLQETEQALARANTDCSLKRNELGTVRTQTEREAREKRKLEDVVMEKMMQQLTMDKSTQYTRRSVEGLQAHKEKLETAAVEVENDIAKTLLQVASLSAEMKRLQSSLDRQQEAMDKQNKFISQSETEIGHNNALIERKQTQIDQLNKKISQRVAKLDGGEDLGPLELKIDTLQKQISDSVERCAGLQNFWLRQQNELVRKTRGAEDEARAVDCLRKQQLILQQKKMRIDGQLEREEKERVSVEQSISRLQHEMRRLCTLISEKSGEQTRLEQDNLLMQNDFVHALKESELECIQTQTKVEQLKEEKERLLNSLVEAERQIMLWERKITLAKEMREMVDSETGQADIRAMQAEIHRMEVRYNQLMRQQEKMIQDMEKAVYRREAIQFKSEVQVMAGKSEGTQGHMKKKITDLQRQIKQTGRDTAKYEKESVAMSEDAVVVERDLERQQGMCQSLQSQLNQLETETTQSLVNKTQGMAELYSEQAKYKQLVAAKDGRYRLMAKSKEGREVEEERQLQKLRSLQAVVDKIRTDFPATQEYLQTVSVSLSARLSRQQRVEEVETA</sequence>
<feature type="coiled-coil region" evidence="1">
    <location>
        <begin position="142"/>
        <end position="176"/>
    </location>
</feature>